<proteinExistence type="inferred from homology"/>
<dbReference type="SUPFAM" id="SSF48264">
    <property type="entry name" value="Cytochrome P450"/>
    <property type="match status" value="1"/>
</dbReference>
<keyword evidence="2" id="KW-0408">Iron</keyword>
<organism evidence="4 5">
    <name type="scientific">Holothuria leucospilota</name>
    <name type="common">Black long sea cucumber</name>
    <name type="synonym">Mertensiothuria leucospilota</name>
    <dbReference type="NCBI Taxonomy" id="206669"/>
    <lineage>
        <taxon>Eukaryota</taxon>
        <taxon>Metazoa</taxon>
        <taxon>Echinodermata</taxon>
        <taxon>Eleutherozoa</taxon>
        <taxon>Echinozoa</taxon>
        <taxon>Holothuroidea</taxon>
        <taxon>Aspidochirotacea</taxon>
        <taxon>Aspidochirotida</taxon>
        <taxon>Holothuriidae</taxon>
        <taxon>Holothuria</taxon>
    </lineage>
</organism>
<dbReference type="InterPro" id="IPR039983">
    <property type="entry name" value="CYP46A1"/>
</dbReference>
<dbReference type="GO" id="GO:0020037">
    <property type="term" value="F:heme binding"/>
    <property type="evidence" value="ECO:0007669"/>
    <property type="project" value="InterPro"/>
</dbReference>
<name>A0A9Q1CIT3_HOLLE</name>
<evidence type="ECO:0000313" key="4">
    <source>
        <dbReference type="EMBL" id="KAJ8046091.1"/>
    </source>
</evidence>
<accession>A0A9Q1CIT3</accession>
<keyword evidence="3" id="KW-0812">Transmembrane</keyword>
<dbReference type="AlphaFoldDB" id="A0A9Q1CIT3"/>
<evidence type="ECO:0000313" key="5">
    <source>
        <dbReference type="Proteomes" id="UP001152320"/>
    </source>
</evidence>
<dbReference type="PANTHER" id="PTHR24293">
    <property type="entry name" value="CYTOCHROME P450 FAMILY 46 SUBFAMILY A"/>
    <property type="match status" value="1"/>
</dbReference>
<dbReference type="Pfam" id="PF00067">
    <property type="entry name" value="p450"/>
    <property type="match status" value="2"/>
</dbReference>
<dbReference type="Gene3D" id="1.10.630.10">
    <property type="entry name" value="Cytochrome P450"/>
    <property type="match status" value="1"/>
</dbReference>
<dbReference type="GO" id="GO:0033781">
    <property type="term" value="F:cholesterol 24-hydroxylase activity"/>
    <property type="evidence" value="ECO:0007669"/>
    <property type="project" value="InterPro"/>
</dbReference>
<dbReference type="InterPro" id="IPR036396">
    <property type="entry name" value="Cyt_P450_sf"/>
</dbReference>
<comment type="caution">
    <text evidence="4">The sequence shown here is derived from an EMBL/GenBank/DDBJ whole genome shotgun (WGS) entry which is preliminary data.</text>
</comment>
<dbReference type="InterPro" id="IPR002401">
    <property type="entry name" value="Cyt_P450_E_grp-I"/>
</dbReference>
<dbReference type="Proteomes" id="UP001152320">
    <property type="component" value="Chromosome 3"/>
</dbReference>
<keyword evidence="5" id="KW-1185">Reference proteome</keyword>
<protein>
    <submittedName>
        <fullName evidence="4">Cholesterol 24-hydroxylase</fullName>
    </submittedName>
</protein>
<sequence length="465" mass="52907">MFLKFMLLSLALVFFLVLVFCISILGNLLLLRWRYRHLPSPKMKSFLLGHAVEIGEVTKKGGHFSMLIDKWRKIHGPVYALFFINRATVMCLEPSVVKELLINSDSSKPGDFYSIFHSVFGKRLAGNGLFSELNNDNWARKRKMFNPAFKRGYLVKLMDQYNNSVTELVTHLMPKADGNTEILMAEEFNKVALDIIAKVAFGLNDLNVISDDEAPFCKAVAQTFTGVMAQLRLPFISMAINEGREYPVDILTYILQASNNLQASSEFGMEEMIDEFVTFFIAGQETTAQLMSFFYEMVGRHPDIYKKVQEEVDSVVGDRPCISYEDIGKLEYMTLVLKEVLRYTPPAAGVQRTAPHDIVINGYKIPAGTAVGLNHYALGRDERFWDEPEKFDPERFRDEDSRVCIGQHFAMIEAKVIIAKLVQSFDFKLVPGVELLFIPEVTLKSKNRTPLYLTLRKSLTLNHSC</sequence>
<dbReference type="EMBL" id="JAIZAY010000003">
    <property type="protein sequence ID" value="KAJ8046091.1"/>
    <property type="molecule type" value="Genomic_DNA"/>
</dbReference>
<dbReference type="OrthoDB" id="1470350at2759"/>
<comment type="similarity">
    <text evidence="1">Belongs to the cytochrome P450 family.</text>
</comment>
<dbReference type="GO" id="GO:0006707">
    <property type="term" value="P:cholesterol catabolic process"/>
    <property type="evidence" value="ECO:0007669"/>
    <property type="project" value="InterPro"/>
</dbReference>
<dbReference type="GO" id="GO:0005506">
    <property type="term" value="F:iron ion binding"/>
    <property type="evidence" value="ECO:0007669"/>
    <property type="project" value="InterPro"/>
</dbReference>
<keyword evidence="2" id="KW-0349">Heme</keyword>
<comment type="cofactor">
    <cofactor evidence="2">
        <name>heme</name>
        <dbReference type="ChEBI" id="CHEBI:30413"/>
    </cofactor>
</comment>
<keyword evidence="3" id="KW-0472">Membrane</keyword>
<dbReference type="PANTHER" id="PTHR24293:SF0">
    <property type="entry name" value="CYP46A1 PROTEIN-RELATED"/>
    <property type="match status" value="1"/>
</dbReference>
<evidence type="ECO:0000256" key="2">
    <source>
        <dbReference type="PIRSR" id="PIRSR602401-1"/>
    </source>
</evidence>
<keyword evidence="3" id="KW-1133">Transmembrane helix</keyword>
<gene>
    <name evidence="4" type="ORF">HOLleu_09268</name>
</gene>
<dbReference type="PRINTS" id="PR00463">
    <property type="entry name" value="EP450I"/>
</dbReference>
<keyword evidence="2" id="KW-0479">Metal-binding</keyword>
<evidence type="ECO:0000256" key="1">
    <source>
        <dbReference type="ARBA" id="ARBA00010617"/>
    </source>
</evidence>
<feature type="binding site" description="axial binding residue" evidence="2">
    <location>
        <position position="404"/>
    </location>
    <ligand>
        <name>heme</name>
        <dbReference type="ChEBI" id="CHEBI:30413"/>
    </ligand>
    <ligandPart>
        <name>Fe</name>
        <dbReference type="ChEBI" id="CHEBI:18248"/>
    </ligandPart>
</feature>
<dbReference type="InterPro" id="IPR001128">
    <property type="entry name" value="Cyt_P450"/>
</dbReference>
<evidence type="ECO:0000256" key="3">
    <source>
        <dbReference type="SAM" id="Phobius"/>
    </source>
</evidence>
<feature type="transmembrane region" description="Helical" evidence="3">
    <location>
        <begin position="6"/>
        <end position="30"/>
    </location>
</feature>
<reference evidence="4" key="1">
    <citation type="submission" date="2021-10" db="EMBL/GenBank/DDBJ databases">
        <title>Tropical sea cucumber genome reveals ecological adaptation and Cuvierian tubules defense mechanism.</title>
        <authorList>
            <person name="Chen T."/>
        </authorList>
    </citation>
    <scope>NUCLEOTIDE SEQUENCE</scope>
    <source>
        <strain evidence="4">Nanhai2018</strain>
        <tissue evidence="4">Muscle</tissue>
    </source>
</reference>